<reference evidence="3" key="2">
    <citation type="submission" date="2017-10" db="EMBL/GenBank/DDBJ databases">
        <title>Ladona fulva Genome sequencing and assembly.</title>
        <authorList>
            <person name="Murali S."/>
            <person name="Richards S."/>
            <person name="Bandaranaike D."/>
            <person name="Bellair M."/>
            <person name="Blankenburg K."/>
            <person name="Chao H."/>
            <person name="Dinh H."/>
            <person name="Doddapaneni H."/>
            <person name="Dugan-Rocha S."/>
            <person name="Elkadiri S."/>
            <person name="Gnanaolivu R."/>
            <person name="Hernandez B."/>
            <person name="Skinner E."/>
            <person name="Javaid M."/>
            <person name="Lee S."/>
            <person name="Li M."/>
            <person name="Ming W."/>
            <person name="Munidasa M."/>
            <person name="Muniz J."/>
            <person name="Nguyen L."/>
            <person name="Hughes D."/>
            <person name="Osuji N."/>
            <person name="Pu L.-L."/>
            <person name="Puazo M."/>
            <person name="Qu C."/>
            <person name="Quiroz J."/>
            <person name="Raj R."/>
            <person name="Weissenberger G."/>
            <person name="Xin Y."/>
            <person name="Zou X."/>
            <person name="Han Y."/>
            <person name="Worley K."/>
            <person name="Muzny D."/>
            <person name="Gibbs R."/>
        </authorList>
    </citation>
    <scope>NUCLEOTIDE SEQUENCE</scope>
    <source>
        <strain evidence="3">Sampled in the wild</strain>
    </source>
</reference>
<dbReference type="InterPro" id="IPR017853">
    <property type="entry name" value="GH"/>
</dbReference>
<reference evidence="3" key="1">
    <citation type="submission" date="2013-04" db="EMBL/GenBank/DDBJ databases">
        <authorList>
            <person name="Qu J."/>
            <person name="Murali S.C."/>
            <person name="Bandaranaike D."/>
            <person name="Bellair M."/>
            <person name="Blankenburg K."/>
            <person name="Chao H."/>
            <person name="Dinh H."/>
            <person name="Doddapaneni H."/>
            <person name="Downs B."/>
            <person name="Dugan-Rocha S."/>
            <person name="Elkadiri S."/>
            <person name="Gnanaolivu R.D."/>
            <person name="Hernandez B."/>
            <person name="Javaid M."/>
            <person name="Jayaseelan J.C."/>
            <person name="Lee S."/>
            <person name="Li M."/>
            <person name="Ming W."/>
            <person name="Munidasa M."/>
            <person name="Muniz J."/>
            <person name="Nguyen L."/>
            <person name="Ongeri F."/>
            <person name="Osuji N."/>
            <person name="Pu L.-L."/>
            <person name="Puazo M."/>
            <person name="Qu C."/>
            <person name="Quiroz J."/>
            <person name="Raj R."/>
            <person name="Weissenberger G."/>
            <person name="Xin Y."/>
            <person name="Zou X."/>
            <person name="Han Y."/>
            <person name="Richards S."/>
            <person name="Worley K."/>
            <person name="Muzny D."/>
            <person name="Gibbs R."/>
        </authorList>
    </citation>
    <scope>NUCLEOTIDE SEQUENCE</scope>
    <source>
        <strain evidence="3">Sampled in the wild</strain>
    </source>
</reference>
<dbReference type="PROSITE" id="PS51910">
    <property type="entry name" value="GH18_2"/>
    <property type="match status" value="1"/>
</dbReference>
<evidence type="ECO:0000313" key="3">
    <source>
        <dbReference type="EMBL" id="KAG8236245.1"/>
    </source>
</evidence>
<dbReference type="Pfam" id="PF00704">
    <property type="entry name" value="Glyco_hydro_18"/>
    <property type="match status" value="1"/>
</dbReference>
<feature type="domain" description="GH18" evidence="2">
    <location>
        <begin position="49"/>
        <end position="112"/>
    </location>
</feature>
<keyword evidence="1" id="KW-0732">Signal</keyword>
<feature type="non-terminal residue" evidence="3">
    <location>
        <position position="112"/>
    </location>
</feature>
<comment type="caution">
    <text evidence="3">The sequence shown here is derived from an EMBL/GenBank/DDBJ whole genome shotgun (WGS) entry which is preliminary data.</text>
</comment>
<dbReference type="InterPro" id="IPR001223">
    <property type="entry name" value="Glyco_hydro18_cat"/>
</dbReference>
<feature type="signal peptide" evidence="1">
    <location>
        <begin position="1"/>
        <end position="25"/>
    </location>
</feature>
<organism evidence="3 4">
    <name type="scientific">Ladona fulva</name>
    <name type="common">Scarce chaser dragonfly</name>
    <name type="synonym">Libellula fulva</name>
    <dbReference type="NCBI Taxonomy" id="123851"/>
    <lineage>
        <taxon>Eukaryota</taxon>
        <taxon>Metazoa</taxon>
        <taxon>Ecdysozoa</taxon>
        <taxon>Arthropoda</taxon>
        <taxon>Hexapoda</taxon>
        <taxon>Insecta</taxon>
        <taxon>Pterygota</taxon>
        <taxon>Palaeoptera</taxon>
        <taxon>Odonata</taxon>
        <taxon>Epiprocta</taxon>
        <taxon>Anisoptera</taxon>
        <taxon>Libelluloidea</taxon>
        <taxon>Libellulidae</taxon>
        <taxon>Ladona</taxon>
    </lineage>
</organism>
<accession>A0A8K0KJY3</accession>
<keyword evidence="4" id="KW-1185">Reference proteome</keyword>
<evidence type="ECO:0000259" key="2">
    <source>
        <dbReference type="PROSITE" id="PS51910"/>
    </source>
</evidence>
<dbReference type="EMBL" id="KZ309003">
    <property type="protein sequence ID" value="KAG8236245.1"/>
    <property type="molecule type" value="Genomic_DNA"/>
</dbReference>
<feature type="chain" id="PRO_5035475126" description="GH18 domain-containing protein" evidence="1">
    <location>
        <begin position="26"/>
        <end position="112"/>
    </location>
</feature>
<protein>
    <recommendedName>
        <fullName evidence="2">GH18 domain-containing protein</fullName>
    </recommendedName>
</protein>
<gene>
    <name evidence="3" type="ORF">J437_LFUL010998</name>
</gene>
<dbReference type="Gene3D" id="3.20.20.80">
    <property type="entry name" value="Glycosidases"/>
    <property type="match status" value="1"/>
</dbReference>
<evidence type="ECO:0000313" key="4">
    <source>
        <dbReference type="Proteomes" id="UP000792457"/>
    </source>
</evidence>
<dbReference type="Proteomes" id="UP000792457">
    <property type="component" value="Unassembled WGS sequence"/>
</dbReference>
<name>A0A8K0KJY3_LADFU</name>
<dbReference type="SUPFAM" id="SSF51445">
    <property type="entry name" value="(Trans)glycosidases"/>
    <property type="match status" value="1"/>
</dbReference>
<dbReference type="AlphaFoldDB" id="A0A8K0KJY3"/>
<dbReference type="OrthoDB" id="73875at2759"/>
<dbReference type="GO" id="GO:0005975">
    <property type="term" value="P:carbohydrate metabolic process"/>
    <property type="evidence" value="ECO:0007669"/>
    <property type="project" value="InterPro"/>
</dbReference>
<evidence type="ECO:0000256" key="1">
    <source>
        <dbReference type="SAM" id="SignalP"/>
    </source>
</evidence>
<sequence>MCANMEATSFCLTALLLLVCSAAIADQPPTVTGGSHPAADGASVTKHGKNVVCYVSSWAVYRPGKGSFDIEQLEPGLTGCSHLVYAFAGLNASSSSIRSLDPFRDLSENYGK</sequence>
<proteinExistence type="predicted"/>